<accession>A0ABW4IDV5</accession>
<dbReference type="EMBL" id="JBHUDG010000016">
    <property type="protein sequence ID" value="MFD1630428.1"/>
    <property type="molecule type" value="Genomic_DNA"/>
</dbReference>
<evidence type="ECO:0000256" key="1">
    <source>
        <dbReference type="SAM" id="Phobius"/>
    </source>
</evidence>
<keyword evidence="3" id="KW-1185">Reference proteome</keyword>
<keyword evidence="1" id="KW-0812">Transmembrane</keyword>
<keyword evidence="1" id="KW-0472">Membrane</keyword>
<evidence type="ECO:0008006" key="4">
    <source>
        <dbReference type="Google" id="ProtNLM"/>
    </source>
</evidence>
<gene>
    <name evidence="2" type="ORF">ACFSAH_11100</name>
</gene>
<proteinExistence type="predicted"/>
<dbReference type="RefSeq" id="WP_379662804.1">
    <property type="nucleotide sequence ID" value="NZ_JBHUDG010000016.1"/>
</dbReference>
<feature type="transmembrane region" description="Helical" evidence="1">
    <location>
        <begin position="135"/>
        <end position="156"/>
    </location>
</feature>
<sequence length="175" mass="18968">MKYVLSLLLVLFIETTFAQRVIKQTFKNNKVKELEIGDMVRVSFPVTKLNDSLALKKNKEFIGVSAKIEDITERGIVLKTKQRKTISLNLEDIQAIKKSNSAGFATALIGSYAIIGGAAIIIGSQADVNPAVTSLVAAVAVIPATFIASGIFYPSIPKQKVGKKYRLEIVNGTVN</sequence>
<keyword evidence="1" id="KW-1133">Transmembrane helix</keyword>
<reference evidence="3" key="1">
    <citation type="journal article" date="2019" name="Int. J. Syst. Evol. Microbiol.">
        <title>The Global Catalogue of Microorganisms (GCM) 10K type strain sequencing project: providing services to taxonomists for standard genome sequencing and annotation.</title>
        <authorList>
            <consortium name="The Broad Institute Genomics Platform"/>
            <consortium name="The Broad Institute Genome Sequencing Center for Infectious Disease"/>
            <person name="Wu L."/>
            <person name="Ma J."/>
        </authorList>
    </citation>
    <scope>NUCLEOTIDE SEQUENCE [LARGE SCALE GENOMIC DNA]</scope>
    <source>
        <strain evidence="3">CCUG 53762</strain>
    </source>
</reference>
<protein>
    <recommendedName>
        <fullName evidence="4">Positive regulator of sigma(E), RseC/MucC</fullName>
    </recommendedName>
</protein>
<evidence type="ECO:0000313" key="3">
    <source>
        <dbReference type="Proteomes" id="UP001597118"/>
    </source>
</evidence>
<dbReference type="Proteomes" id="UP001597118">
    <property type="component" value="Unassembled WGS sequence"/>
</dbReference>
<organism evidence="2 3">
    <name type="scientific">Pseudopedobacter beijingensis</name>
    <dbReference type="NCBI Taxonomy" id="1207056"/>
    <lineage>
        <taxon>Bacteria</taxon>
        <taxon>Pseudomonadati</taxon>
        <taxon>Bacteroidota</taxon>
        <taxon>Sphingobacteriia</taxon>
        <taxon>Sphingobacteriales</taxon>
        <taxon>Sphingobacteriaceae</taxon>
        <taxon>Pseudopedobacter</taxon>
    </lineage>
</organism>
<feature type="transmembrane region" description="Helical" evidence="1">
    <location>
        <begin position="102"/>
        <end position="123"/>
    </location>
</feature>
<comment type="caution">
    <text evidence="2">The sequence shown here is derived from an EMBL/GenBank/DDBJ whole genome shotgun (WGS) entry which is preliminary data.</text>
</comment>
<evidence type="ECO:0000313" key="2">
    <source>
        <dbReference type="EMBL" id="MFD1630428.1"/>
    </source>
</evidence>
<name>A0ABW4IDV5_9SPHI</name>